<dbReference type="InterPro" id="IPR040442">
    <property type="entry name" value="Pyrv_kinase-like_dom_sf"/>
</dbReference>
<evidence type="ECO:0000259" key="15">
    <source>
        <dbReference type="Pfam" id="PF00224"/>
    </source>
</evidence>
<evidence type="ECO:0000313" key="16">
    <source>
        <dbReference type="EMBL" id="NFF89308.1"/>
    </source>
</evidence>
<dbReference type="GO" id="GO:0016301">
    <property type="term" value="F:kinase activity"/>
    <property type="evidence" value="ECO:0007669"/>
    <property type="project" value="UniProtKB-KW"/>
</dbReference>
<sequence length="339" mass="38573">MYIIATVGPNIMDKKVLKDIFSSGANSLRFNFSHGSSKEFLEYIKMAKAIKEDVVIILDLCGSKIRVSNKLFGVYKIYDEEKVYFCGEDKYKKVNEKLKNNKKIIPLNISNNILMENNYKEISIKDNTMIFNILGKEDGFLKADTVRGGVIRAGKGCNIKGFDRSKIKLNLKDKEDIKFGIEHNVDIICQSFVESDDCINEIIEFIDLNKEEDYNPKIWAKIETLEGIKSIDKIASKVDGIMVGRGDLIAETSIEDTPIYEEFIIERVKKYYDKEIIIATHLLDNMKFGKMPSISEVESIYNFIKNGVDGFLLAGETSIGRAPIKTVEFLKDLVEKYDG</sequence>
<evidence type="ECO:0000313" key="19">
    <source>
        <dbReference type="Proteomes" id="UP000476820"/>
    </source>
</evidence>
<comment type="similarity">
    <text evidence="3 14">Belongs to the pyruvate kinase family.</text>
</comment>
<dbReference type="SUPFAM" id="SSF51621">
    <property type="entry name" value="Phosphoenolpyruvate/pyruvate domain"/>
    <property type="match status" value="1"/>
</dbReference>
<evidence type="ECO:0000256" key="9">
    <source>
        <dbReference type="ARBA" id="ARBA00022777"/>
    </source>
</evidence>
<dbReference type="EMBL" id="SWOV01000061">
    <property type="protein sequence ID" value="NFF89308.1"/>
    <property type="molecule type" value="Genomic_DNA"/>
</dbReference>
<dbReference type="Gene3D" id="3.20.20.60">
    <property type="entry name" value="Phosphoenolpyruvate-binding domains"/>
    <property type="match status" value="1"/>
</dbReference>
<organism evidence="16 19">
    <name type="scientific">Clostridium botulinum</name>
    <dbReference type="NCBI Taxonomy" id="1491"/>
    <lineage>
        <taxon>Bacteria</taxon>
        <taxon>Bacillati</taxon>
        <taxon>Bacillota</taxon>
        <taxon>Clostridia</taxon>
        <taxon>Eubacteriales</taxon>
        <taxon>Clostridiaceae</taxon>
        <taxon>Clostridium</taxon>
    </lineage>
</organism>
<dbReference type="Pfam" id="PF00224">
    <property type="entry name" value="PK"/>
    <property type="match status" value="1"/>
</dbReference>
<evidence type="ECO:0000256" key="7">
    <source>
        <dbReference type="ARBA" id="ARBA00022723"/>
    </source>
</evidence>
<dbReference type="RefSeq" id="WP_053342815.1">
    <property type="nucleotide sequence ID" value="NZ_LFPA01000100.1"/>
</dbReference>
<dbReference type="Gene3D" id="2.40.33.10">
    <property type="entry name" value="PK beta-barrel domain-like"/>
    <property type="match status" value="1"/>
</dbReference>
<name>A0A0L9Y4V7_CLOBO</name>
<comment type="catalytic activity">
    <reaction evidence="14">
        <text>pyruvate + ATP = phosphoenolpyruvate + ADP + H(+)</text>
        <dbReference type="Rhea" id="RHEA:18157"/>
        <dbReference type="ChEBI" id="CHEBI:15361"/>
        <dbReference type="ChEBI" id="CHEBI:15378"/>
        <dbReference type="ChEBI" id="CHEBI:30616"/>
        <dbReference type="ChEBI" id="CHEBI:58702"/>
        <dbReference type="ChEBI" id="CHEBI:456216"/>
        <dbReference type="EC" id="2.7.1.40"/>
    </reaction>
</comment>
<comment type="pathway">
    <text evidence="2 14">Carbohydrate degradation; glycolysis; pyruvate from D-glyceraldehyde 3-phosphate: step 5/5.</text>
</comment>
<keyword evidence="6 14" id="KW-0808">Transferase</keyword>
<proteinExistence type="inferred from homology"/>
<dbReference type="GO" id="GO:0004743">
    <property type="term" value="F:pyruvate kinase activity"/>
    <property type="evidence" value="ECO:0007669"/>
    <property type="project" value="UniProtKB-EC"/>
</dbReference>
<evidence type="ECO:0000256" key="13">
    <source>
        <dbReference type="ARBA" id="ARBA00023317"/>
    </source>
</evidence>
<evidence type="ECO:0000256" key="10">
    <source>
        <dbReference type="ARBA" id="ARBA00022840"/>
    </source>
</evidence>
<keyword evidence="12 14" id="KW-0324">Glycolysis</keyword>
<dbReference type="SUPFAM" id="SSF50800">
    <property type="entry name" value="PK beta-barrel domain-like"/>
    <property type="match status" value="1"/>
</dbReference>
<dbReference type="EC" id="2.7.1.40" evidence="4 14"/>
<evidence type="ECO:0000256" key="12">
    <source>
        <dbReference type="ARBA" id="ARBA00023152"/>
    </source>
</evidence>
<feature type="domain" description="Pyruvate kinase barrel" evidence="15">
    <location>
        <begin position="3"/>
        <end position="327"/>
    </location>
</feature>
<dbReference type="PANTHER" id="PTHR11817">
    <property type="entry name" value="PYRUVATE KINASE"/>
    <property type="match status" value="1"/>
</dbReference>
<accession>A0A0L9Y4V7</accession>
<evidence type="ECO:0000256" key="11">
    <source>
        <dbReference type="ARBA" id="ARBA00022842"/>
    </source>
</evidence>
<evidence type="ECO:0000256" key="6">
    <source>
        <dbReference type="ARBA" id="ARBA00022679"/>
    </source>
</evidence>
<evidence type="ECO:0000256" key="14">
    <source>
        <dbReference type="RuleBase" id="RU000504"/>
    </source>
</evidence>
<evidence type="ECO:0000256" key="1">
    <source>
        <dbReference type="ARBA" id="ARBA00001958"/>
    </source>
</evidence>
<evidence type="ECO:0000313" key="17">
    <source>
        <dbReference type="EMBL" id="NFN34649.1"/>
    </source>
</evidence>
<dbReference type="UniPathway" id="UPA00109">
    <property type="reaction ID" value="UER00188"/>
</dbReference>
<evidence type="ECO:0000256" key="2">
    <source>
        <dbReference type="ARBA" id="ARBA00004997"/>
    </source>
</evidence>
<dbReference type="GO" id="GO:0005524">
    <property type="term" value="F:ATP binding"/>
    <property type="evidence" value="ECO:0007669"/>
    <property type="project" value="UniProtKB-KW"/>
</dbReference>
<evidence type="ECO:0000256" key="5">
    <source>
        <dbReference type="ARBA" id="ARBA00018587"/>
    </source>
</evidence>
<dbReference type="OrthoDB" id="2031270at2"/>
<protein>
    <recommendedName>
        <fullName evidence="5 14">Pyruvate kinase</fullName>
        <ecNumber evidence="4 14">2.7.1.40</ecNumber>
    </recommendedName>
</protein>
<keyword evidence="10" id="KW-0067">ATP-binding</keyword>
<keyword evidence="8" id="KW-0547">Nucleotide-binding</keyword>
<evidence type="ECO:0000313" key="18">
    <source>
        <dbReference type="Proteomes" id="UP000473681"/>
    </source>
</evidence>
<dbReference type="InterPro" id="IPR015793">
    <property type="entry name" value="Pyrv_Knase_brl"/>
</dbReference>
<dbReference type="AlphaFoldDB" id="A0A0L9Y4V7"/>
<dbReference type="Proteomes" id="UP000473681">
    <property type="component" value="Unassembled WGS sequence"/>
</dbReference>
<comment type="cofactor">
    <cofactor evidence="1">
        <name>K(+)</name>
        <dbReference type="ChEBI" id="CHEBI:29103"/>
    </cofactor>
</comment>
<keyword evidence="11 14" id="KW-0460">Magnesium</keyword>
<evidence type="ECO:0000256" key="4">
    <source>
        <dbReference type="ARBA" id="ARBA00012142"/>
    </source>
</evidence>
<dbReference type="InterPro" id="IPR001697">
    <property type="entry name" value="Pyr_Knase"/>
</dbReference>
<dbReference type="InterPro" id="IPR011037">
    <property type="entry name" value="Pyrv_Knase-like_insert_dom_sf"/>
</dbReference>
<dbReference type="InterPro" id="IPR015813">
    <property type="entry name" value="Pyrv/PenolPyrv_kinase-like_dom"/>
</dbReference>
<evidence type="ECO:0000256" key="3">
    <source>
        <dbReference type="ARBA" id="ARBA00008663"/>
    </source>
</evidence>
<reference evidence="18 19" key="1">
    <citation type="submission" date="2019-04" db="EMBL/GenBank/DDBJ databases">
        <title>Genome sequencing of Clostridium botulinum Groups I-IV and Clostridium butyricum.</title>
        <authorList>
            <person name="Brunt J."/>
            <person name="Van Vliet A.H.M."/>
            <person name="Stringer S.C."/>
            <person name="Carter A.T."/>
            <person name="Peck M.W."/>
        </authorList>
    </citation>
    <scope>NUCLEOTIDE SEQUENCE [LARGE SCALE GENOMIC DNA]</scope>
    <source>
        <strain evidence="16 19">1605</strain>
        <strain evidence="17 18">CB-K-33E</strain>
    </source>
</reference>
<dbReference type="InterPro" id="IPR015806">
    <property type="entry name" value="Pyrv_Knase_insert_dom_sf"/>
</dbReference>
<dbReference type="Proteomes" id="UP000476820">
    <property type="component" value="Unassembled WGS sequence"/>
</dbReference>
<dbReference type="GO" id="GO:0000287">
    <property type="term" value="F:magnesium ion binding"/>
    <property type="evidence" value="ECO:0007669"/>
    <property type="project" value="InterPro"/>
</dbReference>
<dbReference type="GO" id="GO:0030955">
    <property type="term" value="F:potassium ion binding"/>
    <property type="evidence" value="ECO:0007669"/>
    <property type="project" value="InterPro"/>
</dbReference>
<evidence type="ECO:0000256" key="8">
    <source>
        <dbReference type="ARBA" id="ARBA00022741"/>
    </source>
</evidence>
<gene>
    <name evidence="16" type="ORF">FC774_15760</name>
    <name evidence="17" type="ORF">FDB51_05760</name>
</gene>
<dbReference type="EMBL" id="SWVK01000006">
    <property type="protein sequence ID" value="NFN34649.1"/>
    <property type="molecule type" value="Genomic_DNA"/>
</dbReference>
<dbReference type="PRINTS" id="PR01050">
    <property type="entry name" value="PYRUVTKNASE"/>
</dbReference>
<keyword evidence="13 16" id="KW-0670">Pyruvate</keyword>
<keyword evidence="9 14" id="KW-0418">Kinase</keyword>
<comment type="caution">
    <text evidence="16">The sequence shown here is derived from an EMBL/GenBank/DDBJ whole genome shotgun (WGS) entry which is preliminary data.</text>
</comment>
<keyword evidence="7" id="KW-0479">Metal-binding</keyword>